<accession>A0A1I8A2T7</accession>
<organism evidence="2 3">
    <name type="scientific">Steinernema glaseri</name>
    <dbReference type="NCBI Taxonomy" id="37863"/>
    <lineage>
        <taxon>Eukaryota</taxon>
        <taxon>Metazoa</taxon>
        <taxon>Ecdysozoa</taxon>
        <taxon>Nematoda</taxon>
        <taxon>Chromadorea</taxon>
        <taxon>Rhabditida</taxon>
        <taxon>Tylenchina</taxon>
        <taxon>Panagrolaimomorpha</taxon>
        <taxon>Strongyloidoidea</taxon>
        <taxon>Steinernematidae</taxon>
        <taxon>Steinernema</taxon>
    </lineage>
</organism>
<keyword evidence="1" id="KW-0472">Membrane</keyword>
<dbReference type="AlphaFoldDB" id="A0A1I8A2T7"/>
<name>A0A1I8A2T7_9BILA</name>
<keyword evidence="1" id="KW-0812">Transmembrane</keyword>
<dbReference type="WBParaSite" id="L893_g3212.t1">
    <property type="protein sequence ID" value="L893_g3212.t1"/>
    <property type="gene ID" value="L893_g3212"/>
</dbReference>
<keyword evidence="1" id="KW-1133">Transmembrane helix</keyword>
<evidence type="ECO:0000256" key="1">
    <source>
        <dbReference type="SAM" id="Phobius"/>
    </source>
</evidence>
<keyword evidence="2" id="KW-1185">Reference proteome</keyword>
<evidence type="ECO:0000313" key="3">
    <source>
        <dbReference type="WBParaSite" id="L893_g3212.t1"/>
    </source>
</evidence>
<protein>
    <submittedName>
        <fullName evidence="3">Transmembrane protein</fullName>
    </submittedName>
</protein>
<evidence type="ECO:0000313" key="2">
    <source>
        <dbReference type="Proteomes" id="UP000095287"/>
    </source>
</evidence>
<feature type="transmembrane region" description="Helical" evidence="1">
    <location>
        <begin position="191"/>
        <end position="215"/>
    </location>
</feature>
<proteinExistence type="predicted"/>
<reference evidence="3" key="1">
    <citation type="submission" date="2016-11" db="UniProtKB">
        <authorList>
            <consortium name="WormBaseParasite"/>
        </authorList>
    </citation>
    <scope>IDENTIFICATION</scope>
</reference>
<feature type="transmembrane region" description="Helical" evidence="1">
    <location>
        <begin position="151"/>
        <end position="179"/>
    </location>
</feature>
<dbReference type="Proteomes" id="UP000095287">
    <property type="component" value="Unplaced"/>
</dbReference>
<sequence length="236" mass="26222">MNQPASAFCILSVAIVNSVFCPVFRRTRKGLLIVHWTIINYATACRSYSDIVHNLGDVALLGASLFVLLEHISTRQLTGAEVTSTERCMLILFLSVFDLISYIQPAVTRDFVRLLLTFCILIAAAQLSLASRKNPYNLDHQEIERIKHEDLFYGWSEPLSCLGLLGQFTLVAIIMNTAVQIYPALLRMPSLLYLIYVLRTVAPLGLLFAPGFFAGTVQSAKSIARLLKELKAKSIG</sequence>
<feature type="transmembrane region" description="Helical" evidence="1">
    <location>
        <begin position="111"/>
        <end position="130"/>
    </location>
</feature>